<evidence type="ECO:0000256" key="1">
    <source>
        <dbReference type="SAM" id="SignalP"/>
    </source>
</evidence>
<dbReference type="InterPro" id="IPR001846">
    <property type="entry name" value="VWF_type-D"/>
</dbReference>
<keyword evidence="1" id="KW-0732">Signal</keyword>
<dbReference type="EMBL" id="CAICTM010000131">
    <property type="protein sequence ID" value="CAB9502296.1"/>
    <property type="molecule type" value="Genomic_DNA"/>
</dbReference>
<protein>
    <recommendedName>
        <fullName evidence="2">VWFD domain-containing protein</fullName>
    </recommendedName>
</protein>
<evidence type="ECO:0000313" key="4">
    <source>
        <dbReference type="Proteomes" id="UP001153069"/>
    </source>
</evidence>
<gene>
    <name evidence="3" type="ORF">SEMRO_132_G062810.1</name>
</gene>
<dbReference type="PROSITE" id="PS51233">
    <property type="entry name" value="VWFD"/>
    <property type="match status" value="1"/>
</dbReference>
<evidence type="ECO:0000259" key="2">
    <source>
        <dbReference type="PROSITE" id="PS51233"/>
    </source>
</evidence>
<accession>A0A9N8DHN4</accession>
<reference evidence="3" key="1">
    <citation type="submission" date="2020-06" db="EMBL/GenBank/DDBJ databases">
        <authorList>
            <consortium name="Plant Systems Biology data submission"/>
        </authorList>
    </citation>
    <scope>NUCLEOTIDE SEQUENCE</scope>
    <source>
        <strain evidence="3">D6</strain>
    </source>
</reference>
<feature type="signal peptide" evidence="1">
    <location>
        <begin position="1"/>
        <end position="20"/>
    </location>
</feature>
<dbReference type="OrthoDB" id="47453at2759"/>
<name>A0A9N8DHN4_9STRA</name>
<organism evidence="3 4">
    <name type="scientific">Seminavis robusta</name>
    <dbReference type="NCBI Taxonomy" id="568900"/>
    <lineage>
        <taxon>Eukaryota</taxon>
        <taxon>Sar</taxon>
        <taxon>Stramenopiles</taxon>
        <taxon>Ochrophyta</taxon>
        <taxon>Bacillariophyta</taxon>
        <taxon>Bacillariophyceae</taxon>
        <taxon>Bacillariophycidae</taxon>
        <taxon>Naviculales</taxon>
        <taxon>Naviculaceae</taxon>
        <taxon>Seminavis</taxon>
    </lineage>
</organism>
<sequence>MFKLLLTATLLWVLPEVAFGVNGTVRAGVGSQALKDGIVDSSVDNLDDALLLNQVDSRHRQLAGPVVALLWKAGSAIGTGEYEDDDPATIEGTVKVATKIGNVDAWNFSLTFRYEDGWTEDGLFLNGWVKHLMKPTAPGHERDLGTFGREIVVSNYIKNEWNSDATIGSNGGRPWEKHPGDVHYDCVTKNFMETVGSINSWSFVLVASHVDSLEAKGDPHFQTWSGRGFDYHGECDLVLLSAPNFLYGPLDIHIRTKSRYDYSYIETAAVRIGEDILEVSSWGDYALNGVDGALGPNGHEVPILGGYSVSYRQADDKRHVFEIRNDKVGAHIKVSSFKDWVNVEVLPVPPESFVGSFGLMGSFPTGQMLARNGKTVMDDPKAVGQEWQVLPSEPSLFRVASSGSDRCILPDQVKASKARRRLGESVSRSQAEVACVKSSRFKDLENCIFDVMASGDIEMALNGL</sequence>
<keyword evidence="4" id="KW-1185">Reference proteome</keyword>
<proteinExistence type="predicted"/>
<feature type="domain" description="VWFD" evidence="2">
    <location>
        <begin position="211"/>
        <end position="396"/>
    </location>
</feature>
<evidence type="ECO:0000313" key="3">
    <source>
        <dbReference type="EMBL" id="CAB9502296.1"/>
    </source>
</evidence>
<comment type="caution">
    <text evidence="3">The sequence shown here is derived from an EMBL/GenBank/DDBJ whole genome shotgun (WGS) entry which is preliminary data.</text>
</comment>
<dbReference type="Proteomes" id="UP001153069">
    <property type="component" value="Unassembled WGS sequence"/>
</dbReference>
<feature type="chain" id="PRO_5040169450" description="VWFD domain-containing protein" evidence="1">
    <location>
        <begin position="21"/>
        <end position="464"/>
    </location>
</feature>
<dbReference type="AlphaFoldDB" id="A0A9N8DHN4"/>